<dbReference type="KEGG" id="sasa:106578425"/>
<dbReference type="GO" id="GO:0007099">
    <property type="term" value="P:centriole replication"/>
    <property type="evidence" value="ECO:0007669"/>
    <property type="project" value="TreeGrafter"/>
</dbReference>
<dbReference type="InterPro" id="IPR011989">
    <property type="entry name" value="ARM-like"/>
</dbReference>
<feature type="domain" description="Rotatin N-terminal" evidence="2">
    <location>
        <begin position="16"/>
        <end position="110"/>
    </location>
</feature>
<feature type="compositionally biased region" description="Polar residues" evidence="1">
    <location>
        <begin position="288"/>
        <end position="299"/>
    </location>
</feature>
<dbReference type="SUPFAM" id="SSF48371">
    <property type="entry name" value="ARM repeat"/>
    <property type="match status" value="2"/>
</dbReference>
<feature type="region of interest" description="Disordered" evidence="1">
    <location>
        <begin position="282"/>
        <end position="367"/>
    </location>
</feature>
<feature type="compositionally biased region" description="Low complexity" evidence="1">
    <location>
        <begin position="1558"/>
        <end position="1576"/>
    </location>
</feature>
<name>A0A1S3NB69_SALSA</name>
<dbReference type="STRING" id="8030.ENSSSAP00000114399"/>
<dbReference type="Proteomes" id="UP001652741">
    <property type="component" value="Chromosome ssa19"/>
</dbReference>
<dbReference type="Pfam" id="PF14726">
    <property type="entry name" value="RTTN_N"/>
    <property type="match status" value="1"/>
</dbReference>
<dbReference type="PaxDb" id="8030-ENSSSAP00000114399"/>
<evidence type="ECO:0000313" key="3">
    <source>
        <dbReference type="Proteomes" id="UP001652741"/>
    </source>
</evidence>
<dbReference type="GO" id="GO:0036064">
    <property type="term" value="C:ciliary basal body"/>
    <property type="evidence" value="ECO:0007669"/>
    <property type="project" value="InterPro"/>
</dbReference>
<feature type="region of interest" description="Disordered" evidence="1">
    <location>
        <begin position="1534"/>
        <end position="1576"/>
    </location>
</feature>
<evidence type="ECO:0000259" key="2">
    <source>
        <dbReference type="Pfam" id="PF14726"/>
    </source>
</evidence>
<reference evidence="4" key="1">
    <citation type="submission" date="2025-08" db="UniProtKB">
        <authorList>
            <consortium name="RefSeq"/>
        </authorList>
    </citation>
    <scope>IDENTIFICATION</scope>
</reference>
<dbReference type="CTD" id="25914"/>
<organism evidence="3 4">
    <name type="scientific">Salmo salar</name>
    <name type="common">Atlantic salmon</name>
    <dbReference type="NCBI Taxonomy" id="8030"/>
    <lineage>
        <taxon>Eukaryota</taxon>
        <taxon>Metazoa</taxon>
        <taxon>Chordata</taxon>
        <taxon>Craniata</taxon>
        <taxon>Vertebrata</taxon>
        <taxon>Euteleostomi</taxon>
        <taxon>Actinopterygii</taxon>
        <taxon>Neopterygii</taxon>
        <taxon>Teleostei</taxon>
        <taxon>Protacanthopterygii</taxon>
        <taxon>Salmoniformes</taxon>
        <taxon>Salmonidae</taxon>
        <taxon>Salmoninae</taxon>
        <taxon>Salmo</taxon>
    </lineage>
</organism>
<protein>
    <submittedName>
        <fullName evidence="4">Rotatin isoform X1</fullName>
    </submittedName>
</protein>
<gene>
    <name evidence="4" type="primary">rttn</name>
</gene>
<dbReference type="GO" id="GO:0032053">
    <property type="term" value="P:ciliary basal body organization"/>
    <property type="evidence" value="ECO:0007669"/>
    <property type="project" value="TreeGrafter"/>
</dbReference>
<dbReference type="RefSeq" id="XP_014012662.2">
    <property type="nucleotide sequence ID" value="XM_014157187.2"/>
</dbReference>
<feature type="compositionally biased region" description="Low complexity" evidence="1">
    <location>
        <begin position="339"/>
        <end position="367"/>
    </location>
</feature>
<dbReference type="InterPro" id="IPR029249">
    <property type="entry name" value="Rotatin_N"/>
</dbReference>
<dbReference type="InterPro" id="IPR016024">
    <property type="entry name" value="ARM-type_fold"/>
</dbReference>
<sequence>MELSPLIKKIGHSLAEIRVRALKSIICKLDHSLLSVSDLVQEKMLFVYLLEWFNFPEVPMQEEVLQLIGTLSKHPTAAQMLRDVGAVEFLTQLSPNVEPRLRAIIDGIFDLLFQLPELLPACPTIYSNIHQLQNTTTAVPLEEDSPAVGYFQTKRPSHIDVPPKRIAVNNSVRCLKFSTFPWLALTTTDQHILSSNESSLRSNNHNLVRTTCELLRDVIMQDFPAEIFLQRPSIVQNLLSILRLTPGESEAGYLRLQAVACLQQLCVGLRRRLRFHRDPSFYSAKQDPVSQNSSLSYSQEVHGGGAQRSLASSPGGECFPRPSVVGRNGQRPRGDGQDGDAASNSSSSSQRGGAAAQASRQTAPSPADAAQLELLDLGVEDVLELQLQQLSLAQFTVATMEHAIPLLRTDGVRVFRGVCELLCEAVVLLRDGVCDLVWDDTSLVGMELREKLKITMETLGDIMTYHESCSSDCPESSLVQHRLAYVATAVFTIRLLQTILPLEKASGHLPESAVAVLLSLSLDRPFSLAYPNMAEAAVAYLEQVNPEGHDLYRRTSRAALWMESTCMFLKETQQQGDKNWLELLELADQAIDGLPYHQHLPIVKECIHICSYLWKFEQASPLLQTESQRVLLKLLTHPLLPVKTETYTCTLNVVKDCLGVQNVVKPVLSACSGVNFLLHPKVLYQISAFGLQDPIGKVNSAAKNILLFLLKCPLMMTASTWDRFNQALYPVIPILQSYAGTEDALGNCVLLISEVSNEVRDSVFPSTAKLRAALRLLFTKEPEVRAAAVQHLLPHLTSVEGATTVRPTLEGPVLSSLPSLFCLNNTLDINLDSSDRSFLKVESVEKLFSILTSDTVDLTLRRSAAEQLAVVLQETAMHPVLKSLGVTDKVICFITESVNDHTKSMDCLLEPCVCILRKLVYADSSLRHLLAEKTPLLITLLRASLLVKENKGDVSEVAVLMCLLLFDEIATVEVWSDNSSSDVALSPFSLPVSVIRRYSLPFQAASHHAVSPYCSVLPPYSDLLSLTPAKENLQLAWNTAWHSGIDNLLEELRGIRSDVADFHGDLSLSGSQVLSLRATHLPSGLQDCVQDIVMAAGHASVSSALSRLRLHLLIDRMAITDTHTHSCRDKLRTLTWQPAIARFVQVRPACVEDERLLVDVIAFLSAYFKQSHLKSEDKDLCWILELLLKQETNSLLDLLLGEESQTHTLTHTVSQGETEELVELMAQINQRLQRELTGFINTLLHRLTHSTDRFCLALAGPFESQLAVRFLRCLRVSDTPRFYGLPSLERNLLGMVSLTAQPGWSSHCPTMEPQSLCTKYLSGLLEVISSFYVEWGGNSMSFMGKGVTKNAVICLLHLSHEMMAQNKDKDFISQWSLGQEVGSDDPSGSQLGLAWLIPLWVDRDPEVRFASLGVGSALSSVPSGCQSLSSSCQNISGGLWGTLLNILLDQQESTMVRREAVFILQNLLVMPMPATADQVTDSTWQSPCVHDESSGVCLVGLQALQALLYHCQFFQHTALMATACYRGRYTFDLQPSARDPGPQDSTTEDADDSLRLWRPPNRVPVNPSRASGSLSTSSTLIIPGGSGLQSPVPTSLNATAQDTPASRLMAQGQSDTDTIDSVLSQDSRLADPAADPTCVIVTPDLLSALCGLLANLLAVLPEFTLSALTHSQLFQSLASLVDAAAIERCLGELKTNTLPGDQEDIKRQVLTLLKFLSSFSKFLKSCFILSSDLIGQMDFLKPLLANLFTVLTLDTKDLGDGTRGAVCVCWTDVLMLLATVVRRDGSAAYQSLSAALGRRWNTFTATLSVCVDQSFSDPHLHAAVLQFLCVVLSEEAKRRPLEVTTLNPDVQRTPLSEALNGASGGQLCELLLESFEKRAFQDPVKKKTAKALMALLACSSTAQNHAAKAGLIDSCVEQMKLLHSHLHMESVRPGRGRRKEESYMKEIKMSLEILRNSLYQNSQSKAVATDCRLAAVLHALWPWFLLDDAAMEAVLELLCVYTANCTTACSSLCCGLASGPRGPPGGSLMHCIMKLASGVAPDNSPVQQLAFSLLANLAINKDCKGVLHKSNFLQPFLSLPVPKPGSKTGPGAGGLLGLWLRLLLSVSFGEDGQLSVLRLTGALDLLADLAATQPQRHRHYSNGSRPITTTDNALLILHNVCFSSANKPKVLANDKAMRVLVSCLDSKEAEVRSIGASALWALLHNYQKAKTTLKCPSVRLRVHEAYKVAKKDAEKNPDIMNTYLLKCLENLIQLLNT</sequence>
<evidence type="ECO:0000313" key="4">
    <source>
        <dbReference type="RefSeq" id="XP_014012662.2"/>
    </source>
</evidence>
<accession>A0A1S3NB69</accession>
<dbReference type="Gene3D" id="1.25.10.10">
    <property type="entry name" value="Leucine-rich Repeat Variant"/>
    <property type="match status" value="1"/>
</dbReference>
<dbReference type="GeneID" id="106578425"/>
<dbReference type="InterPro" id="IPR030791">
    <property type="entry name" value="Rotatin"/>
</dbReference>
<proteinExistence type="predicted"/>
<keyword evidence="3" id="KW-1185">Reference proteome</keyword>
<dbReference type="GO" id="GO:0005813">
    <property type="term" value="C:centrosome"/>
    <property type="evidence" value="ECO:0007669"/>
    <property type="project" value="InterPro"/>
</dbReference>
<dbReference type="PANTHER" id="PTHR31691">
    <property type="entry name" value="ROTATIN"/>
    <property type="match status" value="1"/>
</dbReference>
<dbReference type="GO" id="GO:0005814">
    <property type="term" value="C:centriole"/>
    <property type="evidence" value="ECO:0007669"/>
    <property type="project" value="TreeGrafter"/>
</dbReference>
<dbReference type="PANTHER" id="PTHR31691:SF1">
    <property type="entry name" value="ROTATIN"/>
    <property type="match status" value="1"/>
</dbReference>
<evidence type="ECO:0000256" key="1">
    <source>
        <dbReference type="SAM" id="MobiDB-lite"/>
    </source>
</evidence>
<dbReference type="GO" id="GO:0010457">
    <property type="term" value="P:centriole-centriole cohesion"/>
    <property type="evidence" value="ECO:0007669"/>
    <property type="project" value="TreeGrafter"/>
</dbReference>